<feature type="domain" description="Glycosyl hydrolase family 13 catalytic" evidence="3">
    <location>
        <begin position="140"/>
        <end position="524"/>
    </location>
</feature>
<dbReference type="CDD" id="cd11338">
    <property type="entry name" value="AmyAc_CMD"/>
    <property type="match status" value="1"/>
</dbReference>
<proteinExistence type="predicted"/>
<comment type="caution">
    <text evidence="4">The sequence shown here is derived from an EMBL/GenBank/DDBJ whole genome shotgun (WGS) entry which is preliminary data.</text>
</comment>
<keyword evidence="1" id="KW-0378">Hydrolase</keyword>
<keyword evidence="5" id="KW-1185">Reference proteome</keyword>
<accession>A0A1E5KY73</accession>
<dbReference type="PANTHER" id="PTHR10357:SF210">
    <property type="entry name" value="MALTODEXTRIN GLUCOSIDASE"/>
    <property type="match status" value="1"/>
</dbReference>
<evidence type="ECO:0000313" key="5">
    <source>
        <dbReference type="Proteomes" id="UP000095256"/>
    </source>
</evidence>
<dbReference type="RefSeq" id="WP_069698249.1">
    <property type="nucleotide sequence ID" value="NZ_JAGGMA010000025.1"/>
</dbReference>
<dbReference type="InterPro" id="IPR017853">
    <property type="entry name" value="GH"/>
</dbReference>
<dbReference type="Gene3D" id="2.60.40.10">
    <property type="entry name" value="Immunoglobulins"/>
    <property type="match status" value="1"/>
</dbReference>
<dbReference type="GO" id="GO:0016798">
    <property type="term" value="F:hydrolase activity, acting on glycosyl bonds"/>
    <property type="evidence" value="ECO:0007669"/>
    <property type="project" value="UniProtKB-KW"/>
</dbReference>
<dbReference type="Gene3D" id="3.20.20.80">
    <property type="entry name" value="Glycosidases"/>
    <property type="match status" value="1"/>
</dbReference>
<protein>
    <submittedName>
        <fullName evidence="4">Alpha-glycosidase</fullName>
    </submittedName>
</protein>
<evidence type="ECO:0000259" key="3">
    <source>
        <dbReference type="SMART" id="SM00642"/>
    </source>
</evidence>
<dbReference type="AlphaFoldDB" id="A0A1E5KY73"/>
<name>A0A1E5KY73_9ENTE</name>
<dbReference type="InterPro" id="IPR045857">
    <property type="entry name" value="O16G_dom_2"/>
</dbReference>
<dbReference type="SUPFAM" id="SSF51445">
    <property type="entry name" value="(Trans)glycosidases"/>
    <property type="match status" value="1"/>
</dbReference>
<dbReference type="Gene3D" id="3.90.400.10">
    <property type="entry name" value="Oligo-1,6-glucosidase, Domain 2"/>
    <property type="match status" value="1"/>
</dbReference>
<dbReference type="EMBL" id="MIEK01000015">
    <property type="protein sequence ID" value="OEH82806.1"/>
    <property type="molecule type" value="Genomic_DNA"/>
</dbReference>
<evidence type="ECO:0000256" key="1">
    <source>
        <dbReference type="ARBA" id="ARBA00022801"/>
    </source>
</evidence>
<dbReference type="InterPro" id="IPR013783">
    <property type="entry name" value="Ig-like_fold"/>
</dbReference>
<sequence>MTQVYYNSWLKKYKQPFGAMIEGDRVSFSINVSTKDVEYVQLIIHKENGLKGKETYQMQPNNEGDYQFSYTLDQGKGLYYYYFIIQPKWDKTIFYGAEKESHGGEGVNYYEEHFVKPYQLTCFEQADPAPEWYREAVFYQIFPDRFFNGNEDEHVNQPKKNTFIYGRHDDEPMYIKNAKGEVIRWDFQGGNLLGIMKKIPYLKDLGINAVYLNPIFEANSNHRYDTGDYLAIDGILGDEIEFKELVERLHENGMRLVLDGVFNHVGRNSRYFNENGQYGKAIGASQNKNSPYYHWFTFTEYPKEYKAWWGVKDLPEVNKENQTFQTFIYGEKNSVLTKWNELGVDGWRLDVADELPDFFIQGIRHNLNQYSEKVLIGEVWEDASNKIAYNHRREYILGNGLHGVMNYPFKEDIIALLQRGKSPEEVAENMTVLKENYPKDILFNNLNNLGTHDTERILTIFNEDKGKTITAFALMTMLPGVPCLYYGDEAGLTGEKDPENRKYYPWGKEDLLLLKGFKEWIQIRRTSEVLQKGEFVPFYTKDLFGVLRFFEKEIAVYIVNPTLETKIVQKADFCFTCDISEERKKQFLSLDYGEISAGSGGVFFLQ</sequence>
<dbReference type="Pfam" id="PF00128">
    <property type="entry name" value="Alpha-amylase"/>
    <property type="match status" value="1"/>
</dbReference>
<dbReference type="GO" id="GO:0005975">
    <property type="term" value="P:carbohydrate metabolic process"/>
    <property type="evidence" value="ECO:0007669"/>
    <property type="project" value="InterPro"/>
</dbReference>
<organism evidence="4 5">
    <name type="scientific">Enterococcus rivorum</name>
    <dbReference type="NCBI Taxonomy" id="762845"/>
    <lineage>
        <taxon>Bacteria</taxon>
        <taxon>Bacillati</taxon>
        <taxon>Bacillota</taxon>
        <taxon>Bacilli</taxon>
        <taxon>Lactobacillales</taxon>
        <taxon>Enterococcaceae</taxon>
        <taxon>Enterococcus</taxon>
    </lineage>
</organism>
<dbReference type="Proteomes" id="UP000095256">
    <property type="component" value="Unassembled WGS sequence"/>
</dbReference>
<dbReference type="InterPro" id="IPR006047">
    <property type="entry name" value="GH13_cat_dom"/>
</dbReference>
<dbReference type="SMART" id="SM00642">
    <property type="entry name" value="Aamy"/>
    <property type="match status" value="1"/>
</dbReference>
<reference evidence="4 5" key="1">
    <citation type="submission" date="2016-09" db="EMBL/GenBank/DDBJ databases">
        <authorList>
            <person name="Capua I."/>
            <person name="De Benedictis P."/>
            <person name="Joannis T."/>
            <person name="Lombin L.H."/>
            <person name="Cattoli G."/>
        </authorList>
    </citation>
    <scope>NUCLEOTIDE SEQUENCE [LARGE SCALE GENOMIC DNA]</scope>
    <source>
        <strain evidence="4 5">LMG 25899</strain>
    </source>
</reference>
<dbReference type="OrthoDB" id="9805159at2"/>
<dbReference type="PANTHER" id="PTHR10357">
    <property type="entry name" value="ALPHA-AMYLASE FAMILY MEMBER"/>
    <property type="match status" value="1"/>
</dbReference>
<keyword evidence="2 4" id="KW-0326">Glycosidase</keyword>
<dbReference type="STRING" id="762845.BCR26_11805"/>
<gene>
    <name evidence="4" type="ORF">BCR26_11805</name>
</gene>
<evidence type="ECO:0000256" key="2">
    <source>
        <dbReference type="ARBA" id="ARBA00023295"/>
    </source>
</evidence>
<evidence type="ECO:0000313" key="4">
    <source>
        <dbReference type="EMBL" id="OEH82806.1"/>
    </source>
</evidence>